<keyword evidence="5" id="KW-0482">Metalloprotease</keyword>
<keyword evidence="9" id="KW-0732">Signal</keyword>
<dbReference type="Gene3D" id="3.40.1620.60">
    <property type="match status" value="1"/>
</dbReference>
<protein>
    <submittedName>
        <fullName evidence="12">Peptidase M12B domain-containing protein</fullName>
    </submittedName>
</protein>
<keyword evidence="6" id="KW-1015">Disulfide bond</keyword>
<feature type="binding site" evidence="8">
    <location>
        <position position="288"/>
    </location>
    <ligand>
        <name>Zn(2+)</name>
        <dbReference type="ChEBI" id="CHEBI:29105"/>
        <note>catalytic</note>
    </ligand>
</feature>
<organism evidence="11 12">
    <name type="scientific">Strongyloides stercoralis</name>
    <name type="common">Threadworm</name>
    <dbReference type="NCBI Taxonomy" id="6248"/>
    <lineage>
        <taxon>Eukaryota</taxon>
        <taxon>Metazoa</taxon>
        <taxon>Ecdysozoa</taxon>
        <taxon>Nematoda</taxon>
        <taxon>Chromadorea</taxon>
        <taxon>Rhabditida</taxon>
        <taxon>Tylenchina</taxon>
        <taxon>Panagrolaimomorpha</taxon>
        <taxon>Strongyloidoidea</taxon>
        <taxon>Strongyloididae</taxon>
        <taxon>Strongyloides</taxon>
    </lineage>
</organism>
<evidence type="ECO:0000313" key="12">
    <source>
        <dbReference type="WBParaSite" id="TCONS_00009110.p1"/>
    </source>
</evidence>
<evidence type="ECO:0000256" key="7">
    <source>
        <dbReference type="ARBA" id="ARBA00023180"/>
    </source>
</evidence>
<keyword evidence="1" id="KW-0645">Protease</keyword>
<name>A0AAF5DCI0_STRER</name>
<dbReference type="Proteomes" id="UP000035681">
    <property type="component" value="Unplaced"/>
</dbReference>
<feature type="binding site" evidence="8">
    <location>
        <position position="278"/>
    </location>
    <ligand>
        <name>Zn(2+)</name>
        <dbReference type="ChEBI" id="CHEBI:29105"/>
        <note>catalytic</note>
    </ligand>
</feature>
<dbReference type="InterPro" id="IPR024079">
    <property type="entry name" value="MetalloPept_cat_dom_sf"/>
</dbReference>
<feature type="signal peptide" evidence="9">
    <location>
        <begin position="1"/>
        <end position="18"/>
    </location>
</feature>
<evidence type="ECO:0000256" key="2">
    <source>
        <dbReference type="ARBA" id="ARBA00022723"/>
    </source>
</evidence>
<keyword evidence="4 8" id="KW-0862">Zinc</keyword>
<dbReference type="PANTHER" id="PTHR13723">
    <property type="entry name" value="ADAMTS A DISINTEGRIN AND METALLOPROTEASE WITH THROMBOSPONDIN MOTIFS PROTEASE"/>
    <property type="match status" value="1"/>
</dbReference>
<dbReference type="InterPro" id="IPR041645">
    <property type="entry name" value="ADAMTS_CR_2"/>
</dbReference>
<dbReference type="GO" id="GO:0004222">
    <property type="term" value="F:metalloendopeptidase activity"/>
    <property type="evidence" value="ECO:0007669"/>
    <property type="project" value="InterPro"/>
</dbReference>
<comment type="caution">
    <text evidence="8">Lacks conserved residue(s) required for the propagation of feature annotation.</text>
</comment>
<dbReference type="AlphaFoldDB" id="A0AAF5DCI0"/>
<keyword evidence="7" id="KW-0325">Glycoprotein</keyword>
<accession>A0AAF5DCI0</accession>
<dbReference type="GO" id="GO:0046872">
    <property type="term" value="F:metal ion binding"/>
    <property type="evidence" value="ECO:0007669"/>
    <property type="project" value="UniProtKB-KW"/>
</dbReference>
<evidence type="ECO:0000259" key="10">
    <source>
        <dbReference type="PROSITE" id="PS50215"/>
    </source>
</evidence>
<proteinExistence type="predicted"/>
<reference evidence="12" key="1">
    <citation type="submission" date="2024-02" db="UniProtKB">
        <authorList>
            <consortium name="WormBaseParasite"/>
        </authorList>
    </citation>
    <scope>IDENTIFICATION</scope>
</reference>
<dbReference type="Pfam" id="PF17771">
    <property type="entry name" value="ADAMTS_CR_2"/>
    <property type="match status" value="1"/>
</dbReference>
<feature type="domain" description="Peptidase M12B" evidence="10">
    <location>
        <begin position="212"/>
        <end position="349"/>
    </location>
</feature>
<evidence type="ECO:0000256" key="6">
    <source>
        <dbReference type="ARBA" id="ARBA00023157"/>
    </source>
</evidence>
<evidence type="ECO:0000256" key="1">
    <source>
        <dbReference type="ARBA" id="ARBA00022670"/>
    </source>
</evidence>
<dbReference type="InterPro" id="IPR001590">
    <property type="entry name" value="Peptidase_M12B"/>
</dbReference>
<evidence type="ECO:0000256" key="9">
    <source>
        <dbReference type="SAM" id="SignalP"/>
    </source>
</evidence>
<evidence type="ECO:0000256" key="4">
    <source>
        <dbReference type="ARBA" id="ARBA00022833"/>
    </source>
</evidence>
<dbReference type="Pfam" id="PF01421">
    <property type="entry name" value="Reprolysin"/>
    <property type="match status" value="1"/>
</dbReference>
<sequence>MKFYLFYIYFLFLQTIDGDNLVYNENTTTHTYVYIDKKLQLGDYIFNKKIPIHQMSYGSQKLEEQYIMDLLIVTDYKMYEAFLEIANYNKKNAEQMLSDYVKGIFSQLRSIYWRFVFFNNIRIHMNLIDEIIITNITDCPIFNGLKKLKEEEEGSGEKDNIIDGSGDIFIEGSGFEEGSGLNFEFDEVNKKNNKPRILDENEVYGIDAVDMFNVWITSKLDTLPQHDHALLLTRYDLISHTGDSLTQGMANIGCMCKKGKSTSIIEDTGSTSTLIAAHEIAHALGAEHDGVGENNKKCDKKLNYLMSPSVSSSENDTIFNNVFTISECTREDIEKFFNETSKNNCLRKLRPGKKRYFNEIEEKEQKDGILKGGELFNRDKQCKISFGMEYEYCKNDAYYPTTKDSCRRLWCSKKKNDLLYPCETRVFFPAMDGTECGIGNWCISGNCVRNEKYYQLGRFKNFSNNDFIVCVDENKGVCTKYPATILRTYCKAPLFKNICCGTCEIVERKFGKKKNKGRFIYQKKDEKSS</sequence>
<dbReference type="GO" id="GO:0006508">
    <property type="term" value="P:proteolysis"/>
    <property type="evidence" value="ECO:0007669"/>
    <property type="project" value="UniProtKB-KW"/>
</dbReference>
<dbReference type="WBParaSite" id="TCONS_00009110.p1">
    <property type="protein sequence ID" value="TCONS_00009110.p1"/>
    <property type="gene ID" value="XLOC_006956"/>
</dbReference>
<evidence type="ECO:0000256" key="5">
    <source>
        <dbReference type="ARBA" id="ARBA00023049"/>
    </source>
</evidence>
<keyword evidence="3" id="KW-0378">Hydrolase</keyword>
<feature type="chain" id="PRO_5042162848" evidence="9">
    <location>
        <begin position="19"/>
        <end position="529"/>
    </location>
</feature>
<dbReference type="PROSITE" id="PS50215">
    <property type="entry name" value="ADAM_MEPRO"/>
    <property type="match status" value="1"/>
</dbReference>
<keyword evidence="11" id="KW-1185">Reference proteome</keyword>
<feature type="binding site" evidence="8">
    <location>
        <position position="282"/>
    </location>
    <ligand>
        <name>Zn(2+)</name>
        <dbReference type="ChEBI" id="CHEBI:29105"/>
        <note>catalytic</note>
    </ligand>
</feature>
<evidence type="ECO:0000256" key="8">
    <source>
        <dbReference type="PROSITE-ProRule" id="PRU00276"/>
    </source>
</evidence>
<dbReference type="SUPFAM" id="SSF55486">
    <property type="entry name" value="Metalloproteases ('zincins'), catalytic domain"/>
    <property type="match status" value="1"/>
</dbReference>
<evidence type="ECO:0000313" key="11">
    <source>
        <dbReference type="Proteomes" id="UP000035681"/>
    </source>
</evidence>
<evidence type="ECO:0000256" key="3">
    <source>
        <dbReference type="ARBA" id="ARBA00022801"/>
    </source>
</evidence>
<dbReference type="InterPro" id="IPR050439">
    <property type="entry name" value="ADAMTS_ADAMTS-like"/>
</dbReference>
<feature type="active site" evidence="8">
    <location>
        <position position="279"/>
    </location>
</feature>
<dbReference type="Gene3D" id="3.40.390.10">
    <property type="entry name" value="Collagenase (Catalytic Domain)"/>
    <property type="match status" value="1"/>
</dbReference>
<keyword evidence="2 8" id="KW-0479">Metal-binding</keyword>